<gene>
    <name evidence="2" type="ORF">HNR71_002284</name>
    <name evidence="3" type="ORF">HPO96_20855</name>
</gene>
<organism evidence="3 4">
    <name type="scientific">Kribbella sandramycini</name>
    <dbReference type="NCBI Taxonomy" id="60450"/>
    <lineage>
        <taxon>Bacteria</taxon>
        <taxon>Bacillati</taxon>
        <taxon>Actinomycetota</taxon>
        <taxon>Actinomycetes</taxon>
        <taxon>Propionibacteriales</taxon>
        <taxon>Kribbellaceae</taxon>
        <taxon>Kribbella</taxon>
    </lineage>
</organism>
<comment type="caution">
    <text evidence="3">The sequence shown here is derived from an EMBL/GenBank/DDBJ whole genome shotgun (WGS) entry which is preliminary data.</text>
</comment>
<dbReference type="Proteomes" id="UP000534306">
    <property type="component" value="Unassembled WGS sequence"/>
</dbReference>
<name>A0A7Y4L1N8_9ACTN</name>
<dbReference type="Proteomes" id="UP000553957">
    <property type="component" value="Unassembled WGS sequence"/>
</dbReference>
<evidence type="ECO:0000313" key="4">
    <source>
        <dbReference type="Proteomes" id="UP000534306"/>
    </source>
</evidence>
<evidence type="ECO:0000313" key="5">
    <source>
        <dbReference type="Proteomes" id="UP000553957"/>
    </source>
</evidence>
<dbReference type="EMBL" id="JABJRC010000005">
    <property type="protein sequence ID" value="NOL42700.1"/>
    <property type="molecule type" value="Genomic_DNA"/>
</dbReference>
<evidence type="ECO:0000313" key="3">
    <source>
        <dbReference type="EMBL" id="NOL42700.1"/>
    </source>
</evidence>
<keyword evidence="4" id="KW-1185">Reference proteome</keyword>
<dbReference type="AlphaFoldDB" id="A0A7Y4L1N8"/>
<dbReference type="EMBL" id="JACHKF010000001">
    <property type="protein sequence ID" value="MBB6566647.1"/>
    <property type="molecule type" value="Genomic_DNA"/>
</dbReference>
<evidence type="ECO:0000256" key="1">
    <source>
        <dbReference type="SAM" id="Phobius"/>
    </source>
</evidence>
<keyword evidence="1" id="KW-0812">Transmembrane</keyword>
<evidence type="ECO:0000313" key="2">
    <source>
        <dbReference type="EMBL" id="MBB6566647.1"/>
    </source>
</evidence>
<sequence>MRLSASGVDVIGLALSGIALVVAVFAAAFAKKQADHAKRQGGGLARWRD</sequence>
<dbReference type="RefSeq" id="WP_171675200.1">
    <property type="nucleotide sequence ID" value="NZ_BAAAGT010000004.1"/>
</dbReference>
<proteinExistence type="predicted"/>
<keyword evidence="1" id="KW-0472">Membrane</keyword>
<feature type="transmembrane region" description="Helical" evidence="1">
    <location>
        <begin position="12"/>
        <end position="30"/>
    </location>
</feature>
<accession>A0A7Y4L1N8</accession>
<reference evidence="3 4" key="1">
    <citation type="submission" date="2020-05" db="EMBL/GenBank/DDBJ databases">
        <title>Genome sequence of Kribbella sandramycini ATCC 39419.</title>
        <authorList>
            <person name="Maclea K.S."/>
            <person name="Fair J.L."/>
        </authorList>
    </citation>
    <scope>NUCLEOTIDE SEQUENCE [LARGE SCALE GENOMIC DNA]</scope>
    <source>
        <strain evidence="3 4">ATCC 39419</strain>
    </source>
</reference>
<keyword evidence="1" id="KW-1133">Transmembrane helix</keyword>
<reference evidence="2 5" key="2">
    <citation type="submission" date="2020-08" db="EMBL/GenBank/DDBJ databases">
        <title>Sequencing the genomes of 1000 actinobacteria strains.</title>
        <authorList>
            <person name="Klenk H.-P."/>
        </authorList>
    </citation>
    <scope>NUCLEOTIDE SEQUENCE [LARGE SCALE GENOMIC DNA]</scope>
    <source>
        <strain evidence="2 5">DSM 15626</strain>
    </source>
</reference>
<protein>
    <submittedName>
        <fullName evidence="3">Uncharacterized protein</fullName>
    </submittedName>
</protein>